<dbReference type="PANTHER" id="PTHR42103:SF2">
    <property type="entry name" value="AB HYDROLASE-1 DOMAIN-CONTAINING PROTEIN"/>
    <property type="match status" value="1"/>
</dbReference>
<proteinExistence type="predicted"/>
<accession>A0AAJ0GI03</accession>
<name>A0AAJ0GI03_9PEZI</name>
<reference evidence="2" key="1">
    <citation type="submission" date="2023-04" db="EMBL/GenBank/DDBJ databases">
        <title>Black Yeasts Isolated from many extreme environments.</title>
        <authorList>
            <person name="Coleine C."/>
            <person name="Stajich J.E."/>
            <person name="Selbmann L."/>
        </authorList>
    </citation>
    <scope>NUCLEOTIDE SEQUENCE</scope>
    <source>
        <strain evidence="2">CCFEE 5312</strain>
    </source>
</reference>
<feature type="region of interest" description="Disordered" evidence="1">
    <location>
        <begin position="202"/>
        <end position="265"/>
    </location>
</feature>
<keyword evidence="3" id="KW-1185">Reference proteome</keyword>
<dbReference type="Proteomes" id="UP001271007">
    <property type="component" value="Unassembled WGS sequence"/>
</dbReference>
<dbReference type="PANTHER" id="PTHR42103">
    <property type="entry name" value="ALPHA/BETA-HYDROLASES SUPERFAMILY PROTEIN"/>
    <property type="match status" value="1"/>
</dbReference>
<feature type="compositionally biased region" description="Basic and acidic residues" evidence="1">
    <location>
        <begin position="255"/>
        <end position="265"/>
    </location>
</feature>
<dbReference type="Gene3D" id="3.40.50.1820">
    <property type="entry name" value="alpha/beta hydrolase"/>
    <property type="match status" value="1"/>
</dbReference>
<dbReference type="SUPFAM" id="SSF53474">
    <property type="entry name" value="alpha/beta-Hydrolases"/>
    <property type="match status" value="1"/>
</dbReference>
<evidence type="ECO:0000256" key="1">
    <source>
        <dbReference type="SAM" id="MobiDB-lite"/>
    </source>
</evidence>
<gene>
    <name evidence="2" type="ORF">LTR09_001033</name>
</gene>
<dbReference type="AlphaFoldDB" id="A0AAJ0GI03"/>
<evidence type="ECO:0008006" key="4">
    <source>
        <dbReference type="Google" id="ProtNLM"/>
    </source>
</evidence>
<dbReference type="InterPro" id="IPR029058">
    <property type="entry name" value="AB_hydrolase_fold"/>
</dbReference>
<organism evidence="2 3">
    <name type="scientific">Extremus antarcticus</name>
    <dbReference type="NCBI Taxonomy" id="702011"/>
    <lineage>
        <taxon>Eukaryota</taxon>
        <taxon>Fungi</taxon>
        <taxon>Dikarya</taxon>
        <taxon>Ascomycota</taxon>
        <taxon>Pezizomycotina</taxon>
        <taxon>Dothideomycetes</taxon>
        <taxon>Dothideomycetidae</taxon>
        <taxon>Mycosphaerellales</taxon>
        <taxon>Extremaceae</taxon>
        <taxon>Extremus</taxon>
    </lineage>
</organism>
<sequence length="421" mass="45948">MSEPEPHYSFTIPSIADDLPLQCRVYHPSDLGSRVRSTEHNTSLIWGAIIAHPYAPLGGSFDDNVVLAVTETLLSQGYVVGTFNFRGAAGSEGRTTWSGRPEQDDYTSFAGFLIHYLDALKTITRPNQLQPIRTQVEIDNTATSIALTGPLGLVLGGYSYGSLILARLPPVESIVQRFACAAIGTAAAEILLRAKTLAQQTKTTIEEAQSPSSPRGRQLKPDDAATSPSKRMGASPITVGGEETDPSTRRRSRDSRRSTDIVRKSIEAPRRIRAHVKGASVSMKTVVQAEKTYSASTTPTSLGKPNIITRYLIISPVLLPLTQMLCPPGAPSMFFAFRKSTEADRHAGDCFLDTPTLALFGSSDVFTASRRLKAWARKFSSASKSSFSWEEIAGAGHFWHEPGVMRELQKKIETWFMAVDE</sequence>
<evidence type="ECO:0000313" key="2">
    <source>
        <dbReference type="EMBL" id="KAK3057956.1"/>
    </source>
</evidence>
<evidence type="ECO:0000313" key="3">
    <source>
        <dbReference type="Proteomes" id="UP001271007"/>
    </source>
</evidence>
<feature type="compositionally biased region" description="Polar residues" evidence="1">
    <location>
        <begin position="202"/>
        <end position="215"/>
    </location>
</feature>
<comment type="caution">
    <text evidence="2">The sequence shown here is derived from an EMBL/GenBank/DDBJ whole genome shotgun (WGS) entry which is preliminary data.</text>
</comment>
<dbReference type="EMBL" id="JAWDJX010000002">
    <property type="protein sequence ID" value="KAK3057956.1"/>
    <property type="molecule type" value="Genomic_DNA"/>
</dbReference>
<protein>
    <recommendedName>
        <fullName evidence="4">Alpha/beta-hydrolase</fullName>
    </recommendedName>
</protein>